<evidence type="ECO:0000259" key="1">
    <source>
        <dbReference type="SMART" id="SM00256"/>
    </source>
</evidence>
<dbReference type="InterPro" id="IPR001810">
    <property type="entry name" value="F-box_dom"/>
</dbReference>
<dbReference type="PANTHER" id="PTHR31900">
    <property type="entry name" value="F-BOX/RNI SUPERFAMILY PROTEIN-RELATED"/>
    <property type="match status" value="1"/>
</dbReference>
<evidence type="ECO:0000313" key="3">
    <source>
        <dbReference type="Proteomes" id="UP000886595"/>
    </source>
</evidence>
<evidence type="ECO:0000313" key="2">
    <source>
        <dbReference type="EMBL" id="KAG2300969.1"/>
    </source>
</evidence>
<reference evidence="2 3" key="1">
    <citation type="submission" date="2020-02" db="EMBL/GenBank/DDBJ databases">
        <authorList>
            <person name="Ma Q."/>
            <person name="Huang Y."/>
            <person name="Song X."/>
            <person name="Pei D."/>
        </authorList>
    </citation>
    <scope>NUCLEOTIDE SEQUENCE [LARGE SCALE GENOMIC DNA]</scope>
    <source>
        <strain evidence="2">Sxm20200214</strain>
        <tissue evidence="2">Leaf</tissue>
    </source>
</reference>
<comment type="caution">
    <text evidence="2">The sequence shown here is derived from an EMBL/GenBank/DDBJ whole genome shotgun (WGS) entry which is preliminary data.</text>
</comment>
<dbReference type="EMBL" id="JAAMPC010000008">
    <property type="protein sequence ID" value="KAG2300969.1"/>
    <property type="molecule type" value="Genomic_DNA"/>
</dbReference>
<dbReference type="Pfam" id="PF08387">
    <property type="entry name" value="FBD"/>
    <property type="match status" value="1"/>
</dbReference>
<dbReference type="SMART" id="SM00256">
    <property type="entry name" value="FBOX"/>
    <property type="match status" value="1"/>
</dbReference>
<dbReference type="PANTHER" id="PTHR31900:SF28">
    <property type="entry name" value="FBD DOMAIN-CONTAINING PROTEIN"/>
    <property type="match status" value="1"/>
</dbReference>
<dbReference type="Gene3D" id="1.20.1280.50">
    <property type="match status" value="1"/>
</dbReference>
<gene>
    <name evidence="2" type="ORF">Bca52824_037441</name>
</gene>
<dbReference type="InterPro" id="IPR036047">
    <property type="entry name" value="F-box-like_dom_sf"/>
</dbReference>
<dbReference type="SUPFAM" id="SSF52047">
    <property type="entry name" value="RNI-like"/>
    <property type="match status" value="1"/>
</dbReference>
<dbReference type="InterPro" id="IPR053781">
    <property type="entry name" value="F-box_AtFBL13-like"/>
</dbReference>
<dbReference type="InterPro" id="IPR032675">
    <property type="entry name" value="LRR_dom_sf"/>
</dbReference>
<dbReference type="Gene3D" id="3.80.10.10">
    <property type="entry name" value="Ribonuclease Inhibitor"/>
    <property type="match status" value="1"/>
</dbReference>
<dbReference type="InterPro" id="IPR006566">
    <property type="entry name" value="FBD"/>
</dbReference>
<dbReference type="AlphaFoldDB" id="A0A8X7SBL8"/>
<name>A0A8X7SBL8_BRACI</name>
<feature type="domain" description="F-box" evidence="1">
    <location>
        <begin position="7"/>
        <end position="46"/>
    </location>
</feature>
<dbReference type="InterPro" id="IPR050232">
    <property type="entry name" value="FBL13/AtMIF1-like"/>
</dbReference>
<sequence>MDRISGLSDELLVKILSFLPTKDAVSTSVLSKQWKFLWMWLPKLEYNDYYTTNPPDTSDFMYRDFIDKNLPLHRAPVLESLVLKSCNPELFRPEVIRSWVGIAVSRCVRELTLRIRYNSIGNKPVVPLPGSLYTCCNFLTALKLEGSLFSWTYLNVREIVVKNSALQRLNLKMCSEHFGVHHVIVTPSLKYFKLYDDGQCLSYMIHMPKLEEADLNVLNDLNKLLGSVTSVKHLSLLQFVNVEGDESELTVGVIFNQLEHVKLCIYSEDWSKILVWLLRNSPKLRVLNLYVYDLPRFNDYDPVEWKNRSSVPECLPNTLETFKFEGFTGTQEEGDFLSFFFKNACCLKSTSITDRVTQRGI</sequence>
<dbReference type="Pfam" id="PF00646">
    <property type="entry name" value="F-box"/>
    <property type="match status" value="1"/>
</dbReference>
<dbReference type="CDD" id="cd22160">
    <property type="entry name" value="F-box_AtFBL13-like"/>
    <property type="match status" value="1"/>
</dbReference>
<protein>
    <recommendedName>
        <fullName evidence="1">F-box domain-containing protein</fullName>
    </recommendedName>
</protein>
<proteinExistence type="predicted"/>
<dbReference type="OrthoDB" id="1098139at2759"/>
<keyword evidence="3" id="KW-1185">Reference proteome</keyword>
<organism evidence="2 3">
    <name type="scientific">Brassica carinata</name>
    <name type="common">Ethiopian mustard</name>
    <name type="synonym">Abyssinian cabbage</name>
    <dbReference type="NCBI Taxonomy" id="52824"/>
    <lineage>
        <taxon>Eukaryota</taxon>
        <taxon>Viridiplantae</taxon>
        <taxon>Streptophyta</taxon>
        <taxon>Embryophyta</taxon>
        <taxon>Tracheophyta</taxon>
        <taxon>Spermatophyta</taxon>
        <taxon>Magnoliopsida</taxon>
        <taxon>eudicotyledons</taxon>
        <taxon>Gunneridae</taxon>
        <taxon>Pentapetalae</taxon>
        <taxon>rosids</taxon>
        <taxon>malvids</taxon>
        <taxon>Brassicales</taxon>
        <taxon>Brassicaceae</taxon>
        <taxon>Brassiceae</taxon>
        <taxon>Brassica</taxon>
    </lineage>
</organism>
<dbReference type="SUPFAM" id="SSF81383">
    <property type="entry name" value="F-box domain"/>
    <property type="match status" value="1"/>
</dbReference>
<dbReference type="Proteomes" id="UP000886595">
    <property type="component" value="Unassembled WGS sequence"/>
</dbReference>
<accession>A0A8X7SBL8</accession>